<keyword evidence="8" id="KW-1185">Reference proteome</keyword>
<keyword evidence="4" id="KW-0408">Iron</keyword>
<dbReference type="GO" id="GO:0016491">
    <property type="term" value="F:oxidoreductase activity"/>
    <property type="evidence" value="ECO:0007669"/>
    <property type="project" value="UniProtKB-KW"/>
</dbReference>
<evidence type="ECO:0000256" key="3">
    <source>
        <dbReference type="ARBA" id="ARBA00023002"/>
    </source>
</evidence>
<evidence type="ECO:0000256" key="1">
    <source>
        <dbReference type="ARBA" id="ARBA00022485"/>
    </source>
</evidence>
<dbReference type="PANTHER" id="PTHR43498">
    <property type="entry name" value="FERREDOXIN:COB-COM HETERODISULFIDE REDUCTASE SUBUNIT A"/>
    <property type="match status" value="1"/>
</dbReference>
<protein>
    <submittedName>
        <fullName evidence="7">FAD dependent oxidoreductase</fullName>
    </submittedName>
</protein>
<name>A0A1M5F2C3_9BACT</name>
<proteinExistence type="predicted"/>
<evidence type="ECO:0000256" key="6">
    <source>
        <dbReference type="SAM" id="SignalP"/>
    </source>
</evidence>
<dbReference type="EMBL" id="FQUS01000014">
    <property type="protein sequence ID" value="SHF85703.1"/>
    <property type="molecule type" value="Genomic_DNA"/>
</dbReference>
<dbReference type="AlphaFoldDB" id="A0A1M5F2C3"/>
<reference evidence="7 8" key="1">
    <citation type="submission" date="2016-11" db="EMBL/GenBank/DDBJ databases">
        <authorList>
            <person name="Jaros S."/>
            <person name="Januszkiewicz K."/>
            <person name="Wedrychowicz H."/>
        </authorList>
    </citation>
    <scope>NUCLEOTIDE SEQUENCE [LARGE SCALE GENOMIC DNA]</scope>
    <source>
        <strain evidence="7 8">DSM 21986</strain>
    </source>
</reference>
<dbReference type="PROSITE" id="PS51257">
    <property type="entry name" value="PROKAR_LIPOPROTEIN"/>
    <property type="match status" value="1"/>
</dbReference>
<evidence type="ECO:0000256" key="2">
    <source>
        <dbReference type="ARBA" id="ARBA00022723"/>
    </source>
</evidence>
<dbReference type="InterPro" id="IPR036188">
    <property type="entry name" value="FAD/NAD-bd_sf"/>
</dbReference>
<dbReference type="STRING" id="1194090.SAMN05443144_11441"/>
<sequence>MQRYIILIMVSLLIAVAAGCGQEAPEGPEAPAAYDIVIYGGTSAGIAAAIQSSRMDKSVALIEPTGRIGGLTTGGLGATDIGNKFAIGGIAREFYENIHRYYEGPTHWHGQSREEYLGDQQGRTAEGEEAMWTFEPSAALQVYEDMMAAEDIDLFPEERLKREGGVEKREATITRITMESGRTFEGEVFLDATYEGDLMAAAGVSYEVGRESSDTYGESLNGVQLYPDGLPGDIDSVKVDYFSRIPRNRHQFPDGVDPYVEKGNPDSGLLWGISHDTLAPNGSGDGKVQAYNFRLTLTDDPANRIPITRPAGYDSTRYELLVRLFQAQPELREINDYFIWTRMPNRKTDVNNRGGFSTDMIGMNHDYPEAGYEQRRAITRAHERYTKGLLYFYQTDPRVPKELQAFISEWGYPKDEFEENGHFTPQLYVREARRMVGAYVMTQQNVTGRRVVPDSIGMAAYGMDSHHIQRLVTGGMVKNEGDIQVHGFPPYPISYRSMTPRAGEATNLLVPVALSASHIAFGSIRMEPVFMVLGQSAATAAALAVEEEVGVQQVDYPRLREQLQKDGQVLGYDDN</sequence>
<keyword evidence="6" id="KW-0732">Signal</keyword>
<dbReference type="Pfam" id="PF12831">
    <property type="entry name" value="FAD_oxidored"/>
    <property type="match status" value="1"/>
</dbReference>
<dbReference type="GO" id="GO:0046872">
    <property type="term" value="F:metal ion binding"/>
    <property type="evidence" value="ECO:0007669"/>
    <property type="project" value="UniProtKB-KW"/>
</dbReference>
<keyword evidence="2" id="KW-0479">Metal-binding</keyword>
<keyword evidence="1" id="KW-0004">4Fe-4S</keyword>
<gene>
    <name evidence="7" type="ORF">SAMN05443144_11441</name>
</gene>
<dbReference type="InterPro" id="IPR039650">
    <property type="entry name" value="HdrA-like"/>
</dbReference>
<dbReference type="SUPFAM" id="SSF51905">
    <property type="entry name" value="FAD/NAD(P)-binding domain"/>
    <property type="match status" value="1"/>
</dbReference>
<dbReference type="Proteomes" id="UP000184041">
    <property type="component" value="Unassembled WGS sequence"/>
</dbReference>
<dbReference type="Gene3D" id="3.50.50.60">
    <property type="entry name" value="FAD/NAD(P)-binding domain"/>
    <property type="match status" value="1"/>
</dbReference>
<evidence type="ECO:0000313" key="8">
    <source>
        <dbReference type="Proteomes" id="UP000184041"/>
    </source>
</evidence>
<keyword evidence="5" id="KW-0411">Iron-sulfur</keyword>
<feature type="signal peptide" evidence="6">
    <location>
        <begin position="1"/>
        <end position="17"/>
    </location>
</feature>
<evidence type="ECO:0000256" key="5">
    <source>
        <dbReference type="ARBA" id="ARBA00023014"/>
    </source>
</evidence>
<evidence type="ECO:0000256" key="4">
    <source>
        <dbReference type="ARBA" id="ARBA00023004"/>
    </source>
</evidence>
<dbReference type="PANTHER" id="PTHR43498:SF1">
    <property type="entry name" value="COB--COM HETERODISULFIDE REDUCTASE IRON-SULFUR SUBUNIT A"/>
    <property type="match status" value="1"/>
</dbReference>
<accession>A0A1M5F2C3</accession>
<dbReference type="GO" id="GO:0051539">
    <property type="term" value="F:4 iron, 4 sulfur cluster binding"/>
    <property type="evidence" value="ECO:0007669"/>
    <property type="project" value="UniProtKB-KW"/>
</dbReference>
<evidence type="ECO:0000313" key="7">
    <source>
        <dbReference type="EMBL" id="SHF85703.1"/>
    </source>
</evidence>
<keyword evidence="3" id="KW-0560">Oxidoreductase</keyword>
<dbReference type="RefSeq" id="WP_084088282.1">
    <property type="nucleotide sequence ID" value="NZ_FQUS01000014.1"/>
</dbReference>
<feature type="chain" id="PRO_5012138193" evidence="6">
    <location>
        <begin position="18"/>
        <end position="575"/>
    </location>
</feature>
<organism evidence="7 8">
    <name type="scientific">Fodinibius roseus</name>
    <dbReference type="NCBI Taxonomy" id="1194090"/>
    <lineage>
        <taxon>Bacteria</taxon>
        <taxon>Pseudomonadati</taxon>
        <taxon>Balneolota</taxon>
        <taxon>Balneolia</taxon>
        <taxon>Balneolales</taxon>
        <taxon>Balneolaceae</taxon>
        <taxon>Fodinibius</taxon>
    </lineage>
</organism>